<proteinExistence type="predicted"/>
<sequence>MCTPNTAPFFKSNKTPFPTLKTIFFLSLKLRRISALKTLPLLQWQRNEGASTTPLRYGDRERGASGLLNVRATTCVETVVATPKLGRRLLLRFVVL</sequence>
<evidence type="ECO:0000313" key="1">
    <source>
        <dbReference type="EMBL" id="TYG70830.1"/>
    </source>
</evidence>
<dbReference type="AlphaFoldDB" id="A0A5D2CQH0"/>
<name>A0A5D2CQH0_GOSDA</name>
<evidence type="ECO:0000313" key="2">
    <source>
        <dbReference type="Proteomes" id="UP000323506"/>
    </source>
</evidence>
<gene>
    <name evidence="1" type="ORF">ES288_D05G345800v1</name>
</gene>
<keyword evidence="2" id="KW-1185">Reference proteome</keyword>
<organism evidence="1 2">
    <name type="scientific">Gossypium darwinii</name>
    <name type="common">Darwin's cotton</name>
    <name type="synonym">Gossypium barbadense var. darwinii</name>
    <dbReference type="NCBI Taxonomy" id="34276"/>
    <lineage>
        <taxon>Eukaryota</taxon>
        <taxon>Viridiplantae</taxon>
        <taxon>Streptophyta</taxon>
        <taxon>Embryophyta</taxon>
        <taxon>Tracheophyta</taxon>
        <taxon>Spermatophyta</taxon>
        <taxon>Magnoliopsida</taxon>
        <taxon>eudicotyledons</taxon>
        <taxon>Gunneridae</taxon>
        <taxon>Pentapetalae</taxon>
        <taxon>rosids</taxon>
        <taxon>malvids</taxon>
        <taxon>Malvales</taxon>
        <taxon>Malvaceae</taxon>
        <taxon>Malvoideae</taxon>
        <taxon>Gossypium</taxon>
    </lineage>
</organism>
<reference evidence="1 2" key="1">
    <citation type="submission" date="2019-06" db="EMBL/GenBank/DDBJ databases">
        <title>WGS assembly of Gossypium darwinii.</title>
        <authorList>
            <person name="Chen Z.J."/>
            <person name="Sreedasyam A."/>
            <person name="Ando A."/>
            <person name="Song Q."/>
            <person name="De L."/>
            <person name="Hulse-Kemp A."/>
            <person name="Ding M."/>
            <person name="Ye W."/>
            <person name="Kirkbride R."/>
            <person name="Jenkins J."/>
            <person name="Plott C."/>
            <person name="Lovell J."/>
            <person name="Lin Y.-M."/>
            <person name="Vaughn R."/>
            <person name="Liu B."/>
            <person name="Li W."/>
            <person name="Simpson S."/>
            <person name="Scheffler B."/>
            <person name="Saski C."/>
            <person name="Grover C."/>
            <person name="Hu G."/>
            <person name="Conover J."/>
            <person name="Carlson J."/>
            <person name="Shu S."/>
            <person name="Boston L."/>
            <person name="Williams M."/>
            <person name="Peterson D."/>
            <person name="Mcgee K."/>
            <person name="Jones D."/>
            <person name="Wendel J."/>
            <person name="Stelly D."/>
            <person name="Grimwood J."/>
            <person name="Schmutz J."/>
        </authorList>
    </citation>
    <scope>NUCLEOTIDE SEQUENCE [LARGE SCALE GENOMIC DNA]</scope>
    <source>
        <strain evidence="1">1808015.09</strain>
    </source>
</reference>
<accession>A0A5D2CQH0</accession>
<protein>
    <submittedName>
        <fullName evidence="1">Uncharacterized protein</fullName>
    </submittedName>
</protein>
<dbReference type="Proteomes" id="UP000323506">
    <property type="component" value="Chromosome D05"/>
</dbReference>
<dbReference type="EMBL" id="CM017705">
    <property type="protein sequence ID" value="TYG70830.1"/>
    <property type="molecule type" value="Genomic_DNA"/>
</dbReference>